<dbReference type="STRING" id="1672749.BJF92_17890"/>
<organism evidence="1 2">
    <name type="scientific">Xaviernesmea rhizosphaerae</name>
    <dbReference type="NCBI Taxonomy" id="1672749"/>
    <lineage>
        <taxon>Bacteria</taxon>
        <taxon>Pseudomonadati</taxon>
        <taxon>Pseudomonadota</taxon>
        <taxon>Alphaproteobacteria</taxon>
        <taxon>Hyphomicrobiales</taxon>
        <taxon>Rhizobiaceae</taxon>
        <taxon>Rhizobium/Agrobacterium group</taxon>
        <taxon>Xaviernesmea</taxon>
    </lineage>
</organism>
<dbReference type="RefSeq" id="WP_075636785.1">
    <property type="nucleotide sequence ID" value="NZ_MKIO01000041.1"/>
</dbReference>
<protein>
    <recommendedName>
        <fullName evidence="3">Nitrate reductase</fullName>
    </recommendedName>
</protein>
<reference evidence="1 2" key="1">
    <citation type="submission" date="2016-09" db="EMBL/GenBank/DDBJ databases">
        <title>Rhizobium sp. nov., a novel species isolated from the rice rhizosphere.</title>
        <authorList>
            <person name="Zhao J."/>
            <person name="Zhang X."/>
        </authorList>
    </citation>
    <scope>NUCLEOTIDE SEQUENCE [LARGE SCALE GENOMIC DNA]</scope>
    <source>
        <strain evidence="1 2">MH17</strain>
    </source>
</reference>
<dbReference type="AlphaFoldDB" id="A0A1Q9ADC3"/>
<sequence length="93" mass="10021">MSAFVNPLAPRRPRAAEATSRIRSWLRARLALPEDVLIVVNEVACAEPGCPDVETVIGLLPPSGPSRTFKIERPIAEVTTADLERMLDGEAAA</sequence>
<accession>A0A1Q9ADC3</accession>
<evidence type="ECO:0000313" key="2">
    <source>
        <dbReference type="Proteomes" id="UP000186143"/>
    </source>
</evidence>
<dbReference type="Proteomes" id="UP000186143">
    <property type="component" value="Unassembled WGS sequence"/>
</dbReference>
<dbReference type="EMBL" id="MKIO01000041">
    <property type="protein sequence ID" value="OLP52920.1"/>
    <property type="molecule type" value="Genomic_DNA"/>
</dbReference>
<evidence type="ECO:0008006" key="3">
    <source>
        <dbReference type="Google" id="ProtNLM"/>
    </source>
</evidence>
<name>A0A1Q9ADC3_9HYPH</name>
<dbReference type="OrthoDB" id="7067390at2"/>
<proteinExistence type="predicted"/>
<evidence type="ECO:0000313" key="1">
    <source>
        <dbReference type="EMBL" id="OLP52920.1"/>
    </source>
</evidence>
<gene>
    <name evidence="1" type="ORF">BJF92_17890</name>
</gene>
<comment type="caution">
    <text evidence="1">The sequence shown here is derived from an EMBL/GenBank/DDBJ whole genome shotgun (WGS) entry which is preliminary data.</text>
</comment>